<dbReference type="EMBL" id="SLUN01000001">
    <property type="protein sequence ID" value="TCL76816.1"/>
    <property type="molecule type" value="Genomic_DNA"/>
</dbReference>
<organism evidence="1 2">
    <name type="scientific">Hydrogenispora ethanolica</name>
    <dbReference type="NCBI Taxonomy" id="1082276"/>
    <lineage>
        <taxon>Bacteria</taxon>
        <taxon>Bacillati</taxon>
        <taxon>Bacillota</taxon>
        <taxon>Hydrogenispora</taxon>
    </lineage>
</organism>
<name>A0A4R1SB95_HYDET</name>
<comment type="caution">
    <text evidence="1">The sequence shown here is derived from an EMBL/GenBank/DDBJ whole genome shotgun (WGS) entry which is preliminary data.</text>
</comment>
<dbReference type="OrthoDB" id="1682381at2"/>
<dbReference type="AlphaFoldDB" id="A0A4R1SB95"/>
<proteinExistence type="predicted"/>
<evidence type="ECO:0000313" key="1">
    <source>
        <dbReference type="EMBL" id="TCL76816.1"/>
    </source>
</evidence>
<keyword evidence="2" id="KW-1185">Reference proteome</keyword>
<protein>
    <recommendedName>
        <fullName evidence="3">Phage-related protein</fullName>
    </recommendedName>
</protein>
<evidence type="ECO:0000313" key="2">
    <source>
        <dbReference type="Proteomes" id="UP000295008"/>
    </source>
</evidence>
<reference evidence="1 2" key="1">
    <citation type="submission" date="2019-03" db="EMBL/GenBank/DDBJ databases">
        <title>Genomic Encyclopedia of Type Strains, Phase IV (KMG-IV): sequencing the most valuable type-strain genomes for metagenomic binning, comparative biology and taxonomic classification.</title>
        <authorList>
            <person name="Goeker M."/>
        </authorList>
    </citation>
    <scope>NUCLEOTIDE SEQUENCE [LARGE SCALE GENOMIC DNA]</scope>
    <source>
        <strain evidence="1 2">LX-B</strain>
    </source>
</reference>
<accession>A0A4R1SB95</accession>
<sequence>MSEIVFPAIAAPVYPLTEEWEDVGIASSFEDGSEISRPRFTRSRGKWTLSWTALREADYQQLMTFWRDTARGKSMVFDWTHPVTGITYTVRFAEKQPFKNIAPGLWSGEVTLREA</sequence>
<dbReference type="Proteomes" id="UP000295008">
    <property type="component" value="Unassembled WGS sequence"/>
</dbReference>
<gene>
    <name evidence="1" type="ORF">EDC14_100198</name>
</gene>
<dbReference type="RefSeq" id="WP_132012216.1">
    <property type="nucleotide sequence ID" value="NZ_SLUN01000001.1"/>
</dbReference>
<evidence type="ECO:0008006" key="3">
    <source>
        <dbReference type="Google" id="ProtNLM"/>
    </source>
</evidence>